<keyword evidence="4" id="KW-0963">Cytoplasm</keyword>
<keyword evidence="9 12" id="KW-0030">Aminoacyl-tRNA synthetase</keyword>
<evidence type="ECO:0000256" key="8">
    <source>
        <dbReference type="ARBA" id="ARBA00022917"/>
    </source>
</evidence>
<proteinExistence type="inferred from homology"/>
<evidence type="ECO:0000256" key="3">
    <source>
        <dbReference type="ARBA" id="ARBA00013160"/>
    </source>
</evidence>
<dbReference type="InterPro" id="IPR002305">
    <property type="entry name" value="aa-tRNA-synth_Ic"/>
</dbReference>
<comment type="similarity">
    <text evidence="2">Belongs to the class-I aminoacyl-tRNA synthetase family.</text>
</comment>
<dbReference type="Gene3D" id="1.10.240.10">
    <property type="entry name" value="Tyrosyl-Transfer RNA Synthetase"/>
    <property type="match status" value="1"/>
</dbReference>
<dbReference type="PANTHER" id="PTHR46264">
    <property type="entry name" value="TYROSINE-TRNA LIGASE"/>
    <property type="match status" value="1"/>
</dbReference>
<dbReference type="InterPro" id="IPR002307">
    <property type="entry name" value="Tyr-tRNA-ligase"/>
</dbReference>
<comment type="subcellular location">
    <subcellularLocation>
        <location evidence="1">Cytoplasm</location>
    </subcellularLocation>
</comment>
<dbReference type="PIRSF" id="PIRSF006588">
    <property type="entry name" value="TyrRS_arch_euk"/>
    <property type="match status" value="1"/>
</dbReference>
<dbReference type="InterPro" id="IPR023617">
    <property type="entry name" value="Tyr-tRNA-ligase_arc/euk-type"/>
</dbReference>
<evidence type="ECO:0000256" key="4">
    <source>
        <dbReference type="ARBA" id="ARBA00022490"/>
    </source>
</evidence>
<dbReference type="InterPro" id="IPR050489">
    <property type="entry name" value="Tyr-tRNA_synthase"/>
</dbReference>
<keyword evidence="6" id="KW-0547">Nucleotide-binding</keyword>
<dbReference type="GO" id="GO:0004831">
    <property type="term" value="F:tyrosine-tRNA ligase activity"/>
    <property type="evidence" value="ECO:0007669"/>
    <property type="project" value="UniProtKB-EC"/>
</dbReference>
<gene>
    <name evidence="12" type="ORF">Edafosvirus32_3</name>
</gene>
<dbReference type="EMBL" id="MK072097">
    <property type="protein sequence ID" value="AYV78772.1"/>
    <property type="molecule type" value="Genomic_DNA"/>
</dbReference>
<evidence type="ECO:0000256" key="5">
    <source>
        <dbReference type="ARBA" id="ARBA00022598"/>
    </source>
</evidence>
<dbReference type="GO" id="GO:0005524">
    <property type="term" value="F:ATP binding"/>
    <property type="evidence" value="ECO:0007669"/>
    <property type="project" value="UniProtKB-KW"/>
</dbReference>
<evidence type="ECO:0000256" key="9">
    <source>
        <dbReference type="ARBA" id="ARBA00023146"/>
    </source>
</evidence>
<dbReference type="NCBIfam" id="NF006330">
    <property type="entry name" value="PRK08560.1"/>
    <property type="match status" value="1"/>
</dbReference>
<organism evidence="12">
    <name type="scientific">Edafosvirus sp</name>
    <dbReference type="NCBI Taxonomy" id="2487765"/>
    <lineage>
        <taxon>Viruses</taxon>
        <taxon>Varidnaviria</taxon>
        <taxon>Bamfordvirae</taxon>
        <taxon>Nucleocytoviricota</taxon>
        <taxon>Megaviricetes</taxon>
        <taxon>Imitervirales</taxon>
        <taxon>Mimiviridae</taxon>
        <taxon>Klosneuvirinae</taxon>
    </lineage>
</organism>
<dbReference type="SUPFAM" id="SSF52374">
    <property type="entry name" value="Nucleotidylyl transferase"/>
    <property type="match status" value="1"/>
</dbReference>
<evidence type="ECO:0000256" key="10">
    <source>
        <dbReference type="ARBA" id="ARBA00033323"/>
    </source>
</evidence>
<dbReference type="FunFam" id="3.40.50.620:FF:000040">
    <property type="entry name" value="Tyrosine--tRNA ligase"/>
    <property type="match status" value="1"/>
</dbReference>
<name>A0A3G4ZV39_9VIRU</name>
<dbReference type="NCBIfam" id="TIGR00234">
    <property type="entry name" value="tyrS"/>
    <property type="match status" value="1"/>
</dbReference>
<evidence type="ECO:0000313" key="12">
    <source>
        <dbReference type="EMBL" id="AYV78772.1"/>
    </source>
</evidence>
<keyword evidence="7" id="KW-0067">ATP-binding</keyword>
<reference evidence="12" key="1">
    <citation type="submission" date="2018-10" db="EMBL/GenBank/DDBJ databases">
        <title>Hidden diversity of soil giant viruses.</title>
        <authorList>
            <person name="Schulz F."/>
            <person name="Alteio L."/>
            <person name="Goudeau D."/>
            <person name="Ryan E.M."/>
            <person name="Malmstrom R.R."/>
            <person name="Blanchard J."/>
            <person name="Woyke T."/>
        </authorList>
    </citation>
    <scope>NUCLEOTIDE SEQUENCE</scope>
    <source>
        <strain evidence="12">EDV1</strain>
    </source>
</reference>
<evidence type="ECO:0000256" key="1">
    <source>
        <dbReference type="ARBA" id="ARBA00004496"/>
    </source>
</evidence>
<evidence type="ECO:0000256" key="2">
    <source>
        <dbReference type="ARBA" id="ARBA00005594"/>
    </source>
</evidence>
<comment type="catalytic activity">
    <reaction evidence="11">
        <text>tRNA(Tyr) + L-tyrosine + ATP = L-tyrosyl-tRNA(Tyr) + AMP + diphosphate + H(+)</text>
        <dbReference type="Rhea" id="RHEA:10220"/>
        <dbReference type="Rhea" id="RHEA-COMP:9706"/>
        <dbReference type="Rhea" id="RHEA-COMP:9707"/>
        <dbReference type="ChEBI" id="CHEBI:15378"/>
        <dbReference type="ChEBI" id="CHEBI:30616"/>
        <dbReference type="ChEBI" id="CHEBI:33019"/>
        <dbReference type="ChEBI" id="CHEBI:58315"/>
        <dbReference type="ChEBI" id="CHEBI:78442"/>
        <dbReference type="ChEBI" id="CHEBI:78536"/>
        <dbReference type="ChEBI" id="CHEBI:456215"/>
        <dbReference type="EC" id="6.1.1.1"/>
    </reaction>
</comment>
<protein>
    <recommendedName>
        <fullName evidence="3">tyrosine--tRNA ligase</fullName>
        <ecNumber evidence="3">6.1.1.1</ecNumber>
    </recommendedName>
    <alternativeName>
        <fullName evidence="10">Tyrosyl-tRNA synthetase</fullName>
    </alternativeName>
</protein>
<keyword evidence="8" id="KW-0648">Protein biosynthesis</keyword>
<evidence type="ECO:0000256" key="6">
    <source>
        <dbReference type="ARBA" id="ARBA00022741"/>
    </source>
</evidence>
<accession>A0A3G4ZV39</accession>
<dbReference type="EC" id="6.1.1.1" evidence="3"/>
<dbReference type="PRINTS" id="PR01040">
    <property type="entry name" value="TRNASYNTHTYR"/>
</dbReference>
<dbReference type="Pfam" id="PF00579">
    <property type="entry name" value="tRNA-synt_1b"/>
    <property type="match status" value="1"/>
</dbReference>
<dbReference type="PANTHER" id="PTHR46264:SF4">
    <property type="entry name" value="TYROSINE--TRNA LIGASE, CYTOPLASMIC"/>
    <property type="match status" value="1"/>
</dbReference>
<dbReference type="Gene3D" id="3.40.50.620">
    <property type="entry name" value="HUPs"/>
    <property type="match status" value="1"/>
</dbReference>
<keyword evidence="5" id="KW-0436">Ligase</keyword>
<sequence length="355" mass="40889">MSEDKYNIITRNLQEIIGSDDLKELLKNKNPKIYWGTAPTGRIHIAYFLPLLKIADFLDAGCHVKILIADLHAYLDNMKSSLDQLNSRCEYYTHMIKEILKVLNVNLSKLEFVKGTDFQLNKEYTMDVYKAHNMISYNEARHAGAEVVKQTDNPNINSLLYPTLQALDEQYLDVDIQFGGNDQRKIFMHARKILPSIGYKKRIYLMNSIIPALSKVSLKDPQQESTITNKKMSSSDNTSKIDVLEDEKSIKKKINSTYCLEGDISDNTLLTMSKLLIFPILNRLNQKLIIQRPEKYGGNIIYDNYTLLESDFETKKLHPSDLKNGISLFIINLIKPIQIEFQKEELVKLLQKAYS</sequence>
<evidence type="ECO:0000256" key="7">
    <source>
        <dbReference type="ARBA" id="ARBA00022840"/>
    </source>
</evidence>
<dbReference type="InterPro" id="IPR014729">
    <property type="entry name" value="Rossmann-like_a/b/a_fold"/>
</dbReference>
<evidence type="ECO:0000256" key="11">
    <source>
        <dbReference type="ARBA" id="ARBA00048248"/>
    </source>
</evidence>